<evidence type="ECO:0000313" key="3">
    <source>
        <dbReference type="Proteomes" id="UP001601303"/>
    </source>
</evidence>
<dbReference type="Proteomes" id="UP001601303">
    <property type="component" value="Unassembled WGS sequence"/>
</dbReference>
<comment type="caution">
    <text evidence="2">The sequence shown here is derived from an EMBL/GenBank/DDBJ whole genome shotgun (WGS) entry which is preliminary data.</text>
</comment>
<keyword evidence="3" id="KW-1185">Reference proteome</keyword>
<dbReference type="EMBL" id="JBIAHM010000008">
    <property type="protein sequence ID" value="MFE9601401.1"/>
    <property type="molecule type" value="Genomic_DNA"/>
</dbReference>
<feature type="signal peptide" evidence="1">
    <location>
        <begin position="1"/>
        <end position="24"/>
    </location>
</feature>
<proteinExistence type="predicted"/>
<organism evidence="2 3">
    <name type="scientific">Streptomyces hokutonensis</name>
    <dbReference type="NCBI Taxonomy" id="1306990"/>
    <lineage>
        <taxon>Bacteria</taxon>
        <taxon>Bacillati</taxon>
        <taxon>Actinomycetota</taxon>
        <taxon>Actinomycetes</taxon>
        <taxon>Kitasatosporales</taxon>
        <taxon>Streptomycetaceae</taxon>
        <taxon>Streptomyces</taxon>
    </lineage>
</organism>
<feature type="chain" id="PRO_5045812603" evidence="1">
    <location>
        <begin position="25"/>
        <end position="49"/>
    </location>
</feature>
<evidence type="ECO:0000313" key="2">
    <source>
        <dbReference type="EMBL" id="MFE9601401.1"/>
    </source>
</evidence>
<reference evidence="2 3" key="1">
    <citation type="submission" date="2024-10" db="EMBL/GenBank/DDBJ databases">
        <title>The Natural Products Discovery Center: Release of the First 8490 Sequenced Strains for Exploring Actinobacteria Biosynthetic Diversity.</title>
        <authorList>
            <person name="Kalkreuter E."/>
            <person name="Kautsar S.A."/>
            <person name="Yang D."/>
            <person name="Bader C.D."/>
            <person name="Teijaro C.N."/>
            <person name="Fluegel L."/>
            <person name="Davis C.M."/>
            <person name="Simpson J.R."/>
            <person name="Lauterbach L."/>
            <person name="Steele A.D."/>
            <person name="Gui C."/>
            <person name="Meng S."/>
            <person name="Li G."/>
            <person name="Viehrig K."/>
            <person name="Ye F."/>
            <person name="Su P."/>
            <person name="Kiefer A.F."/>
            <person name="Nichols A."/>
            <person name="Cepeda A.J."/>
            <person name="Yan W."/>
            <person name="Fan B."/>
            <person name="Jiang Y."/>
            <person name="Adhikari A."/>
            <person name="Zheng C.-J."/>
            <person name="Schuster L."/>
            <person name="Cowan T.M."/>
            <person name="Smanski M.J."/>
            <person name="Chevrette M.G."/>
            <person name="De Carvalho L.P.S."/>
            <person name="Shen B."/>
        </authorList>
    </citation>
    <scope>NUCLEOTIDE SEQUENCE [LARGE SCALE GENOMIC DNA]</scope>
    <source>
        <strain evidence="2 3">NPDC006488</strain>
    </source>
</reference>
<name>A0ABW6M5J2_9ACTN</name>
<gene>
    <name evidence="2" type="ORF">ACFYNQ_22905</name>
</gene>
<evidence type="ECO:0000256" key="1">
    <source>
        <dbReference type="SAM" id="SignalP"/>
    </source>
</evidence>
<accession>A0ABW6M5J2</accession>
<dbReference type="RefSeq" id="WP_388108588.1">
    <property type="nucleotide sequence ID" value="NZ_JBIAHM010000008.1"/>
</dbReference>
<protein>
    <submittedName>
        <fullName evidence="2">Uncharacterized protein</fullName>
    </submittedName>
</protein>
<keyword evidence="1" id="KW-0732">Signal</keyword>
<sequence>MPRGSALFGFLLVNALLIAGRCSASGDGPGASALDQVAPGLRLARTVVR</sequence>